<dbReference type="WBParaSite" id="MBELARI_LOCUS8046">
    <property type="protein sequence ID" value="MBELARI_LOCUS8046"/>
    <property type="gene ID" value="MBELARI_LOCUS8046"/>
</dbReference>
<reference evidence="2" key="1">
    <citation type="submission" date="2024-02" db="UniProtKB">
        <authorList>
            <consortium name="WormBaseParasite"/>
        </authorList>
    </citation>
    <scope>IDENTIFICATION</scope>
</reference>
<sequence>MVVSKSDDKNFFKNFKINYVVYDEGHMLKNCSTERYKSLMKIKFFNCVVKRYPFTSSCKSSTADDDTCTEVAKKLVRQEKEYAKKRAEHVAEDLLCLLLELSTLPERLLPNTERASVPGQHDLPADFPEFIVLKSVLLPNPAAPRRQHNASFS</sequence>
<evidence type="ECO:0000313" key="2">
    <source>
        <dbReference type="WBParaSite" id="MBELARI_LOCUS8046"/>
    </source>
</evidence>
<dbReference type="Gene3D" id="3.40.50.10810">
    <property type="entry name" value="Tandem AAA-ATPase domain"/>
    <property type="match status" value="1"/>
</dbReference>
<accession>A0AAF3FMP8</accession>
<dbReference type="InterPro" id="IPR038718">
    <property type="entry name" value="SNF2-like_sf"/>
</dbReference>
<dbReference type="AlphaFoldDB" id="A0AAF3FMP8"/>
<protein>
    <submittedName>
        <fullName evidence="2">Uncharacterized protein</fullName>
    </submittedName>
</protein>
<name>A0AAF3FMP8_9BILA</name>
<proteinExistence type="predicted"/>
<dbReference type="Proteomes" id="UP000887575">
    <property type="component" value="Unassembled WGS sequence"/>
</dbReference>
<keyword evidence="1" id="KW-1185">Reference proteome</keyword>
<evidence type="ECO:0000313" key="1">
    <source>
        <dbReference type="Proteomes" id="UP000887575"/>
    </source>
</evidence>
<organism evidence="1 2">
    <name type="scientific">Mesorhabditis belari</name>
    <dbReference type="NCBI Taxonomy" id="2138241"/>
    <lineage>
        <taxon>Eukaryota</taxon>
        <taxon>Metazoa</taxon>
        <taxon>Ecdysozoa</taxon>
        <taxon>Nematoda</taxon>
        <taxon>Chromadorea</taxon>
        <taxon>Rhabditida</taxon>
        <taxon>Rhabditina</taxon>
        <taxon>Rhabditomorpha</taxon>
        <taxon>Rhabditoidea</taxon>
        <taxon>Rhabditidae</taxon>
        <taxon>Mesorhabditinae</taxon>
        <taxon>Mesorhabditis</taxon>
    </lineage>
</organism>